<feature type="transmembrane region" description="Helical" evidence="1">
    <location>
        <begin position="7"/>
        <end position="24"/>
    </location>
</feature>
<evidence type="ECO:0000313" key="2">
    <source>
        <dbReference type="EMBL" id="GAI55788.1"/>
    </source>
</evidence>
<protein>
    <submittedName>
        <fullName evidence="2">Uncharacterized protein</fullName>
    </submittedName>
</protein>
<dbReference type="EMBL" id="BARV01035289">
    <property type="protein sequence ID" value="GAI55788.1"/>
    <property type="molecule type" value="Genomic_DNA"/>
</dbReference>
<proteinExistence type="predicted"/>
<name>X1PIW0_9ZZZZ</name>
<reference evidence="2" key="1">
    <citation type="journal article" date="2014" name="Front. Microbiol.">
        <title>High frequency of phylogenetically diverse reductive dehalogenase-homologous genes in deep subseafloor sedimentary metagenomes.</title>
        <authorList>
            <person name="Kawai M."/>
            <person name="Futagami T."/>
            <person name="Toyoda A."/>
            <person name="Takaki Y."/>
            <person name="Nishi S."/>
            <person name="Hori S."/>
            <person name="Arai W."/>
            <person name="Tsubouchi T."/>
            <person name="Morono Y."/>
            <person name="Uchiyama I."/>
            <person name="Ito T."/>
            <person name="Fujiyama A."/>
            <person name="Inagaki F."/>
            <person name="Takami H."/>
        </authorList>
    </citation>
    <scope>NUCLEOTIDE SEQUENCE</scope>
    <source>
        <strain evidence="2">Expedition CK06-06</strain>
    </source>
</reference>
<evidence type="ECO:0000256" key="1">
    <source>
        <dbReference type="SAM" id="Phobius"/>
    </source>
</evidence>
<sequence>MKDETKIIITAITAIALLEALALYTGLDGALFGLVVAVISGLAGYEIKTALTQIKK</sequence>
<dbReference type="AlphaFoldDB" id="X1PIW0"/>
<comment type="caution">
    <text evidence="2">The sequence shown here is derived from an EMBL/GenBank/DDBJ whole genome shotgun (WGS) entry which is preliminary data.</text>
</comment>
<organism evidence="2">
    <name type="scientific">marine sediment metagenome</name>
    <dbReference type="NCBI Taxonomy" id="412755"/>
    <lineage>
        <taxon>unclassified sequences</taxon>
        <taxon>metagenomes</taxon>
        <taxon>ecological metagenomes</taxon>
    </lineage>
</organism>
<accession>X1PIW0</accession>
<feature type="transmembrane region" description="Helical" evidence="1">
    <location>
        <begin position="30"/>
        <end position="47"/>
    </location>
</feature>
<keyword evidence="1" id="KW-0812">Transmembrane</keyword>
<keyword evidence="1" id="KW-0472">Membrane</keyword>
<gene>
    <name evidence="2" type="ORF">S06H3_55091</name>
</gene>
<keyword evidence="1" id="KW-1133">Transmembrane helix</keyword>